<proteinExistence type="predicted"/>
<dbReference type="SMART" id="SM00228">
    <property type="entry name" value="PDZ"/>
    <property type="match status" value="1"/>
</dbReference>
<dbReference type="InterPro" id="IPR036034">
    <property type="entry name" value="PDZ_sf"/>
</dbReference>
<dbReference type="Pfam" id="PF13180">
    <property type="entry name" value="PDZ_2"/>
    <property type="match status" value="1"/>
</dbReference>
<gene>
    <name evidence="2" type="ORF">UX48_C0059G0006</name>
</gene>
<dbReference type="AlphaFoldDB" id="A0A0G1PHQ8"/>
<dbReference type="Proteomes" id="UP000034067">
    <property type="component" value="Unassembled WGS sequence"/>
</dbReference>
<organism evidence="2 3">
    <name type="scientific">Candidatus Azambacteria bacterium GW2011_GWB1_46_27</name>
    <dbReference type="NCBI Taxonomy" id="1618617"/>
    <lineage>
        <taxon>Bacteria</taxon>
        <taxon>Candidatus Azamiibacteriota</taxon>
    </lineage>
</organism>
<protein>
    <submittedName>
        <fullName evidence="2">HtrA2 peptidase</fullName>
    </submittedName>
</protein>
<dbReference type="EMBL" id="LCMJ01000059">
    <property type="protein sequence ID" value="KKU32301.1"/>
    <property type="molecule type" value="Genomic_DNA"/>
</dbReference>
<dbReference type="SUPFAM" id="SSF50156">
    <property type="entry name" value="PDZ domain-like"/>
    <property type="match status" value="1"/>
</dbReference>
<name>A0A0G1PHQ8_9BACT</name>
<dbReference type="Gene3D" id="2.30.42.10">
    <property type="match status" value="1"/>
</dbReference>
<accession>A0A0G1PHQ8</accession>
<evidence type="ECO:0000259" key="1">
    <source>
        <dbReference type="SMART" id="SM00228"/>
    </source>
</evidence>
<dbReference type="InterPro" id="IPR001478">
    <property type="entry name" value="PDZ"/>
</dbReference>
<reference evidence="2 3" key="1">
    <citation type="journal article" date="2015" name="Nature">
        <title>rRNA introns, odd ribosomes, and small enigmatic genomes across a large radiation of phyla.</title>
        <authorList>
            <person name="Brown C.T."/>
            <person name="Hug L.A."/>
            <person name="Thomas B.C."/>
            <person name="Sharon I."/>
            <person name="Castelle C.J."/>
            <person name="Singh A."/>
            <person name="Wilkins M.J."/>
            <person name="Williams K.H."/>
            <person name="Banfield J.F."/>
        </authorList>
    </citation>
    <scope>NUCLEOTIDE SEQUENCE [LARGE SCALE GENOMIC DNA]</scope>
</reference>
<comment type="caution">
    <text evidence="2">The sequence shown here is derived from an EMBL/GenBank/DDBJ whole genome shotgun (WGS) entry which is preliminary data.</text>
</comment>
<feature type="domain" description="PDZ" evidence="1">
    <location>
        <begin position="2"/>
        <end position="71"/>
    </location>
</feature>
<sequence>MVDYGALVTRGETREELAVTPGSPADKAGILENDIILEIDGIKIDKERTLAKIIQDHKVGDEIALKILSKGAEKTVKVKLEERK</sequence>
<evidence type="ECO:0000313" key="2">
    <source>
        <dbReference type="EMBL" id="KKU32301.1"/>
    </source>
</evidence>
<evidence type="ECO:0000313" key="3">
    <source>
        <dbReference type="Proteomes" id="UP000034067"/>
    </source>
</evidence>